<feature type="binding site" evidence="7">
    <location>
        <position position="74"/>
    </location>
    <ligand>
        <name>FAD</name>
        <dbReference type="ChEBI" id="CHEBI:57692"/>
    </ligand>
</feature>
<evidence type="ECO:0000256" key="5">
    <source>
        <dbReference type="ARBA" id="ARBA00023002"/>
    </source>
</evidence>
<feature type="binding site" evidence="7">
    <location>
        <position position="82"/>
    </location>
    <ligand>
        <name>FAD</name>
        <dbReference type="ChEBI" id="CHEBI:57692"/>
    </ligand>
</feature>
<sequence length="327" mass="34768">MRKVLIAEDSDTDDRPPTMPEVTMPEVTMPEVTMPEVTMPEVTMPEVTMPEVIERDYTPLSSEDDLERGELKLLIKIYSNGKATQYLRAQPLGAHLWFSPPKTTLVLPSLRPPASTASALRRRLGRVDDLSHPELQNEPKLAPGTAPALDFASVVLVAGGTGIAPMWQILQQAKTGVVASASSQLSALPMTIVYSCRADDALLIEELAAAVDEWPRALLRVFVTVTDAAAGTKPAIDAGRFPALSVSHGRIEQQLLSQALRRHLGDATGAEPRQAEPTGMPPPPPAASPTGPGPRVVVCGPASFGSEMATLISRLGVSPSAIVTLQG</sequence>
<evidence type="ECO:0000256" key="8">
    <source>
        <dbReference type="SAM" id="MobiDB-lite"/>
    </source>
</evidence>
<dbReference type="Gene3D" id="3.40.50.80">
    <property type="entry name" value="Nucleotide-binding domain of ferredoxin-NADP reductase (FNR) module"/>
    <property type="match status" value="1"/>
</dbReference>
<evidence type="ECO:0000313" key="12">
    <source>
        <dbReference type="Proteomes" id="UP000037460"/>
    </source>
</evidence>
<dbReference type="SUPFAM" id="SSF52343">
    <property type="entry name" value="Ferredoxin reductase-like, C-terminal NADP-linked domain"/>
    <property type="match status" value="1"/>
</dbReference>
<dbReference type="PANTHER" id="PTHR19370">
    <property type="entry name" value="NADH-CYTOCHROME B5 REDUCTASE"/>
    <property type="match status" value="1"/>
</dbReference>
<evidence type="ECO:0000256" key="3">
    <source>
        <dbReference type="ARBA" id="ARBA00022630"/>
    </source>
</evidence>
<feature type="binding site" evidence="7">
    <location>
        <position position="76"/>
    </location>
    <ligand>
        <name>FAD</name>
        <dbReference type="ChEBI" id="CHEBI:57692"/>
    </ligand>
</feature>
<evidence type="ECO:0000259" key="10">
    <source>
        <dbReference type="Pfam" id="PF00970"/>
    </source>
</evidence>
<organism evidence="11 12">
    <name type="scientific">Chrysochromulina tobinii</name>
    <dbReference type="NCBI Taxonomy" id="1460289"/>
    <lineage>
        <taxon>Eukaryota</taxon>
        <taxon>Haptista</taxon>
        <taxon>Haptophyta</taxon>
        <taxon>Prymnesiophyceae</taxon>
        <taxon>Prymnesiales</taxon>
        <taxon>Chrysochromulinaceae</taxon>
        <taxon>Chrysochromulina</taxon>
    </lineage>
</organism>
<dbReference type="InterPro" id="IPR001834">
    <property type="entry name" value="CBR-like"/>
</dbReference>
<dbReference type="Gene3D" id="2.40.30.10">
    <property type="entry name" value="Translation factors"/>
    <property type="match status" value="1"/>
</dbReference>
<feature type="domain" description="Flavoprotein pyridine nucleotide cytochrome reductase-like FAD-binding" evidence="10">
    <location>
        <begin position="52"/>
        <end position="104"/>
    </location>
</feature>
<keyword evidence="6" id="KW-0520">NAD</keyword>
<dbReference type="Pfam" id="PF00970">
    <property type="entry name" value="FAD_binding_6"/>
    <property type="match status" value="1"/>
</dbReference>
<evidence type="ECO:0000256" key="6">
    <source>
        <dbReference type="ARBA" id="ARBA00023027"/>
    </source>
</evidence>
<dbReference type="OrthoDB" id="432685at2759"/>
<feature type="region of interest" description="Disordered" evidence="8">
    <location>
        <begin position="1"/>
        <end position="20"/>
    </location>
</feature>
<keyword evidence="12" id="KW-1185">Reference proteome</keyword>
<dbReference type="AlphaFoldDB" id="A0A0M0JCQ2"/>
<keyword evidence="5" id="KW-0560">Oxidoreductase</keyword>
<keyword evidence="3 7" id="KW-0285">Flavoprotein</keyword>
<evidence type="ECO:0000256" key="4">
    <source>
        <dbReference type="ARBA" id="ARBA00022827"/>
    </source>
</evidence>
<reference evidence="12" key="1">
    <citation type="journal article" date="2015" name="PLoS Genet.">
        <title>Genome Sequence and Transcriptome Analyses of Chrysochromulina tobin: Metabolic Tools for Enhanced Algal Fitness in the Prominent Order Prymnesiales (Haptophyceae).</title>
        <authorList>
            <person name="Hovde B.T."/>
            <person name="Deodato C.R."/>
            <person name="Hunsperger H.M."/>
            <person name="Ryken S.A."/>
            <person name="Yost W."/>
            <person name="Jha R.K."/>
            <person name="Patterson J."/>
            <person name="Monnat R.J. Jr."/>
            <person name="Barlow S.B."/>
            <person name="Starkenburg S.R."/>
            <person name="Cattolico R.A."/>
        </authorList>
    </citation>
    <scope>NUCLEOTIDE SEQUENCE</scope>
    <source>
        <strain evidence="12">CCMP291</strain>
    </source>
</reference>
<dbReference type="InterPro" id="IPR001433">
    <property type="entry name" value="OxRdtase_FAD/NAD-bd"/>
</dbReference>
<gene>
    <name evidence="11" type="ORF">Ctob_003409</name>
</gene>
<dbReference type="SUPFAM" id="SSF63380">
    <property type="entry name" value="Riboflavin synthase domain-like"/>
    <property type="match status" value="1"/>
</dbReference>
<dbReference type="EC" id="1.6.2.2" evidence="2"/>
<evidence type="ECO:0000256" key="2">
    <source>
        <dbReference type="ARBA" id="ARBA00012011"/>
    </source>
</evidence>
<dbReference type="InterPro" id="IPR039261">
    <property type="entry name" value="FNR_nucleotide-bd"/>
</dbReference>
<dbReference type="Pfam" id="PF00175">
    <property type="entry name" value="NAD_binding_1"/>
    <property type="match status" value="1"/>
</dbReference>
<feature type="region of interest" description="Disordered" evidence="8">
    <location>
        <begin position="268"/>
        <end position="294"/>
    </location>
</feature>
<comment type="cofactor">
    <cofactor evidence="1 7">
        <name>FAD</name>
        <dbReference type="ChEBI" id="CHEBI:57692"/>
    </cofactor>
</comment>
<evidence type="ECO:0000256" key="1">
    <source>
        <dbReference type="ARBA" id="ARBA00001974"/>
    </source>
</evidence>
<accession>A0A0M0JCQ2</accession>
<evidence type="ECO:0000259" key="9">
    <source>
        <dbReference type="Pfam" id="PF00175"/>
    </source>
</evidence>
<evidence type="ECO:0000313" key="11">
    <source>
        <dbReference type="EMBL" id="KOO23978.1"/>
    </source>
</evidence>
<feature type="binding site" evidence="7">
    <location>
        <position position="55"/>
    </location>
    <ligand>
        <name>FAD</name>
        <dbReference type="ChEBI" id="CHEBI:57692"/>
    </ligand>
</feature>
<name>A0A0M0JCQ2_9EUKA</name>
<protein>
    <recommendedName>
        <fullName evidence="2">cytochrome-b5 reductase</fullName>
        <ecNumber evidence="2">1.6.2.2</ecNumber>
    </recommendedName>
</protein>
<proteinExistence type="predicted"/>
<evidence type="ECO:0000256" key="7">
    <source>
        <dbReference type="PIRSR" id="PIRSR601834-1"/>
    </source>
</evidence>
<dbReference type="InterPro" id="IPR017938">
    <property type="entry name" value="Riboflavin_synthase-like_b-brl"/>
</dbReference>
<feature type="binding site" evidence="7">
    <location>
        <position position="57"/>
    </location>
    <ligand>
        <name>FAD</name>
        <dbReference type="ChEBI" id="CHEBI:57692"/>
    </ligand>
</feature>
<dbReference type="PRINTS" id="PR00371">
    <property type="entry name" value="FPNCR"/>
</dbReference>
<dbReference type="Proteomes" id="UP000037460">
    <property type="component" value="Unassembled WGS sequence"/>
</dbReference>
<comment type="caution">
    <text evidence="11">The sequence shown here is derived from an EMBL/GenBank/DDBJ whole genome shotgun (WGS) entry which is preliminary data.</text>
</comment>
<dbReference type="EMBL" id="JWZX01003138">
    <property type="protein sequence ID" value="KOO23978.1"/>
    <property type="molecule type" value="Genomic_DNA"/>
</dbReference>
<dbReference type="PANTHER" id="PTHR19370:SF184">
    <property type="entry name" value="NADH-CYTOCHROME B5 REDUCTASE-LIKE"/>
    <property type="match status" value="1"/>
</dbReference>
<dbReference type="GO" id="GO:0090524">
    <property type="term" value="F:cytochrome-b5 reductase activity, acting on NADH"/>
    <property type="evidence" value="ECO:0007669"/>
    <property type="project" value="UniProtKB-EC"/>
</dbReference>
<dbReference type="InterPro" id="IPR001709">
    <property type="entry name" value="Flavoprot_Pyr_Nucl_cyt_Rdtase"/>
</dbReference>
<feature type="domain" description="Oxidoreductase FAD/NAD(P)-binding" evidence="9">
    <location>
        <begin position="156"/>
        <end position="231"/>
    </location>
</feature>
<dbReference type="InterPro" id="IPR008333">
    <property type="entry name" value="Cbr1-like_FAD-bd_dom"/>
</dbReference>
<keyword evidence="4 7" id="KW-0274">FAD</keyword>